<evidence type="ECO:0000256" key="1">
    <source>
        <dbReference type="SAM" id="SignalP"/>
    </source>
</evidence>
<keyword evidence="3" id="KW-1185">Reference proteome</keyword>
<feature type="chain" id="PRO_5045395163" evidence="1">
    <location>
        <begin position="23"/>
        <end position="93"/>
    </location>
</feature>
<gene>
    <name evidence="2" type="ORF">ADUPG1_002501</name>
</gene>
<dbReference type="Proteomes" id="UP001057375">
    <property type="component" value="Unassembled WGS sequence"/>
</dbReference>
<dbReference type="EMBL" id="BQXS01002936">
    <property type="protein sequence ID" value="GKT33464.1"/>
    <property type="molecule type" value="Genomic_DNA"/>
</dbReference>
<feature type="non-terminal residue" evidence="2">
    <location>
        <position position="93"/>
    </location>
</feature>
<evidence type="ECO:0000313" key="2">
    <source>
        <dbReference type="EMBL" id="GKT33464.1"/>
    </source>
</evidence>
<keyword evidence="1" id="KW-0732">Signal</keyword>
<protein>
    <submittedName>
        <fullName evidence="2">Uncharacterized protein</fullName>
    </submittedName>
</protein>
<name>A0ABQ5KQ49_9EUKA</name>
<evidence type="ECO:0000313" key="3">
    <source>
        <dbReference type="Proteomes" id="UP001057375"/>
    </source>
</evidence>
<reference evidence="2" key="1">
    <citation type="submission" date="2022-03" db="EMBL/GenBank/DDBJ databases">
        <title>Draft genome sequence of Aduncisulcus paluster, a free-living microaerophilic Fornicata.</title>
        <authorList>
            <person name="Yuyama I."/>
            <person name="Kume K."/>
            <person name="Tamura T."/>
            <person name="Inagaki Y."/>
            <person name="Hashimoto T."/>
        </authorList>
    </citation>
    <scope>NUCLEOTIDE SEQUENCE</scope>
    <source>
        <strain evidence="2">NY0171</strain>
    </source>
</reference>
<feature type="signal peptide" evidence="1">
    <location>
        <begin position="1"/>
        <end position="22"/>
    </location>
</feature>
<comment type="caution">
    <text evidence="2">The sequence shown here is derived from an EMBL/GenBank/DDBJ whole genome shotgun (WGS) entry which is preliminary data.</text>
</comment>
<sequence>MRSLLLITILTVLCHVPSTAQARSMEEERALCLTRSALARAQCKDPHERSVKYYIDENECGIIEYFPASCTKRSVIKCCFPKSEKELKADKEA</sequence>
<organism evidence="2 3">
    <name type="scientific">Aduncisulcus paluster</name>
    <dbReference type="NCBI Taxonomy" id="2918883"/>
    <lineage>
        <taxon>Eukaryota</taxon>
        <taxon>Metamonada</taxon>
        <taxon>Carpediemonas-like organisms</taxon>
        <taxon>Aduncisulcus</taxon>
    </lineage>
</organism>
<proteinExistence type="predicted"/>
<accession>A0ABQ5KQ49</accession>